<dbReference type="OrthoDB" id="5856567at2759"/>
<evidence type="ECO:0000313" key="2">
    <source>
        <dbReference type="Proteomes" id="UP000053660"/>
    </source>
</evidence>
<name>A0A0B1SJJ3_OESDE</name>
<evidence type="ECO:0000313" key="1">
    <source>
        <dbReference type="EMBL" id="KHJ83405.1"/>
    </source>
</evidence>
<accession>A0A0B1SJJ3</accession>
<keyword evidence="2" id="KW-1185">Reference proteome</keyword>
<dbReference type="EMBL" id="KN573618">
    <property type="protein sequence ID" value="KHJ83405.1"/>
    <property type="molecule type" value="Genomic_DNA"/>
</dbReference>
<reference evidence="1 2" key="1">
    <citation type="submission" date="2014-03" db="EMBL/GenBank/DDBJ databases">
        <title>Draft genome of the hookworm Oesophagostomum dentatum.</title>
        <authorList>
            <person name="Mitreva M."/>
        </authorList>
    </citation>
    <scope>NUCLEOTIDE SEQUENCE [LARGE SCALE GENOMIC DNA]</scope>
    <source>
        <strain evidence="1 2">OD-Hann</strain>
    </source>
</reference>
<sequence length="111" mass="12345">MYPRRGNDFSSIARRLLLGRDHTSDPHVSFRSIGVARDSKPTNSAVKVDVNETVYRVPLTHEHGTYSEVPSCSFAHGREIKAEADDISEMKRHDDEVCFTGLLLKTSGSPS</sequence>
<gene>
    <name evidence="1" type="ORF">OESDEN_16898</name>
</gene>
<dbReference type="Proteomes" id="UP000053660">
    <property type="component" value="Unassembled WGS sequence"/>
</dbReference>
<dbReference type="AlphaFoldDB" id="A0A0B1SJJ3"/>
<proteinExistence type="predicted"/>
<organism evidence="1 2">
    <name type="scientific">Oesophagostomum dentatum</name>
    <name type="common">Nodular worm</name>
    <dbReference type="NCBI Taxonomy" id="61180"/>
    <lineage>
        <taxon>Eukaryota</taxon>
        <taxon>Metazoa</taxon>
        <taxon>Ecdysozoa</taxon>
        <taxon>Nematoda</taxon>
        <taxon>Chromadorea</taxon>
        <taxon>Rhabditida</taxon>
        <taxon>Rhabditina</taxon>
        <taxon>Rhabditomorpha</taxon>
        <taxon>Strongyloidea</taxon>
        <taxon>Strongylidae</taxon>
        <taxon>Oesophagostomum</taxon>
    </lineage>
</organism>
<protein>
    <submittedName>
        <fullName evidence="1">Uncharacterized protein</fullName>
    </submittedName>
</protein>